<evidence type="ECO:0000313" key="9">
    <source>
        <dbReference type="EMBL" id="KAF2570544.1"/>
    </source>
</evidence>
<dbReference type="GO" id="GO:0016020">
    <property type="term" value="C:membrane"/>
    <property type="evidence" value="ECO:0007669"/>
    <property type="project" value="UniProtKB-SubCell"/>
</dbReference>
<dbReference type="GO" id="GO:1990961">
    <property type="term" value="P:xenobiotic detoxification by transmembrane export across the plasma membrane"/>
    <property type="evidence" value="ECO:0007669"/>
    <property type="project" value="InterPro"/>
</dbReference>
<accession>A0A8S9IL15</accession>
<evidence type="ECO:0000256" key="7">
    <source>
        <dbReference type="SAM" id="MobiDB-lite"/>
    </source>
</evidence>
<evidence type="ECO:0000256" key="6">
    <source>
        <dbReference type="ARBA" id="ARBA00023136"/>
    </source>
</evidence>
<evidence type="ECO:0000256" key="3">
    <source>
        <dbReference type="ARBA" id="ARBA00022448"/>
    </source>
</evidence>
<name>A0A8S9IL15_BRACR</name>
<gene>
    <name evidence="9" type="ORF">F2Q70_00003394</name>
</gene>
<dbReference type="Pfam" id="PF01554">
    <property type="entry name" value="MatE"/>
    <property type="match status" value="2"/>
</dbReference>
<comment type="similarity">
    <text evidence="2">Belongs to the multi antimicrobial extrusion (MATE) (TC 2.A.66.1) family.</text>
</comment>
<dbReference type="EMBL" id="QGKY02001015">
    <property type="protein sequence ID" value="KAF2570544.1"/>
    <property type="molecule type" value="Genomic_DNA"/>
</dbReference>
<feature type="transmembrane region" description="Helical" evidence="8">
    <location>
        <begin position="182"/>
        <end position="206"/>
    </location>
</feature>
<dbReference type="InterPro" id="IPR002528">
    <property type="entry name" value="MATE_fam"/>
</dbReference>
<feature type="transmembrane region" description="Helical" evidence="8">
    <location>
        <begin position="226"/>
        <end position="247"/>
    </location>
</feature>
<keyword evidence="3" id="KW-0813">Transport</keyword>
<feature type="transmembrane region" description="Helical" evidence="8">
    <location>
        <begin position="40"/>
        <end position="61"/>
    </location>
</feature>
<proteinExistence type="inferred from homology"/>
<evidence type="ECO:0000256" key="4">
    <source>
        <dbReference type="ARBA" id="ARBA00022692"/>
    </source>
</evidence>
<comment type="subcellular location">
    <subcellularLocation>
        <location evidence="1">Membrane</location>
        <topology evidence="1">Multi-pass membrane protein</topology>
    </subcellularLocation>
</comment>
<sequence length="392" mass="43108">MEKGFSLVPKEEEEENFRNEKSADQTSYLSTEMTKKVSSMAAPMVAVAVSQYLLQVISIVMAGHLDEISLSGVAIATSLTNVTGFSLLFGLAGALETLCGQAFGAEQFRKISSYTYGSMLCLVLSCLPISLLWVFMDKLLELFHQDPLISQLACRYSIWLIPALFGYSILQSLTRYFQSQGLVLPLFLSSLFSHSLLLASCLLWVFMRDSSLHRETKNLRAQEIFLCMKQFIALAIPSAMMTCLEWWSFELLVLMSGLLPNSKLETSVLSICLTMSSLHYVLVNAIGASASTHVSNELGAGNPKAARAAATSAVFLGVIDATIGLWIGILIGSTLQTIVLAVVTFFTSWEQEAAKARDRVIEVKPQDNQKLQSILQEDVQVLLKDVSENCQI</sequence>
<dbReference type="InterPro" id="IPR045069">
    <property type="entry name" value="MATE_euk"/>
</dbReference>
<feature type="transmembrane region" description="Helical" evidence="8">
    <location>
        <begin position="73"/>
        <end position="94"/>
    </location>
</feature>
<evidence type="ECO:0000256" key="5">
    <source>
        <dbReference type="ARBA" id="ARBA00022989"/>
    </source>
</evidence>
<feature type="transmembrane region" description="Helical" evidence="8">
    <location>
        <begin position="114"/>
        <end position="136"/>
    </location>
</feature>
<evidence type="ECO:0000256" key="2">
    <source>
        <dbReference type="ARBA" id="ARBA00010199"/>
    </source>
</evidence>
<dbReference type="GO" id="GO:0042910">
    <property type="term" value="F:xenobiotic transmembrane transporter activity"/>
    <property type="evidence" value="ECO:0007669"/>
    <property type="project" value="InterPro"/>
</dbReference>
<protein>
    <recommendedName>
        <fullName evidence="10">Multidrug and toxic compound extrusion protein</fullName>
    </recommendedName>
</protein>
<dbReference type="CDD" id="cd13132">
    <property type="entry name" value="MATE_eukaryotic"/>
    <property type="match status" value="1"/>
</dbReference>
<feature type="region of interest" description="Disordered" evidence="7">
    <location>
        <begin position="1"/>
        <end position="25"/>
    </location>
</feature>
<comment type="caution">
    <text evidence="9">The sequence shown here is derived from an EMBL/GenBank/DDBJ whole genome shotgun (WGS) entry which is preliminary data.</text>
</comment>
<dbReference type="GO" id="GO:0015297">
    <property type="term" value="F:antiporter activity"/>
    <property type="evidence" value="ECO:0007669"/>
    <property type="project" value="InterPro"/>
</dbReference>
<dbReference type="PANTHER" id="PTHR11206">
    <property type="entry name" value="MULTIDRUG RESISTANCE PROTEIN"/>
    <property type="match status" value="1"/>
</dbReference>
<evidence type="ECO:0008006" key="10">
    <source>
        <dbReference type="Google" id="ProtNLM"/>
    </source>
</evidence>
<keyword evidence="4 8" id="KW-0812">Transmembrane</keyword>
<dbReference type="AlphaFoldDB" id="A0A8S9IL15"/>
<organism evidence="9">
    <name type="scientific">Brassica cretica</name>
    <name type="common">Mustard</name>
    <dbReference type="NCBI Taxonomy" id="69181"/>
    <lineage>
        <taxon>Eukaryota</taxon>
        <taxon>Viridiplantae</taxon>
        <taxon>Streptophyta</taxon>
        <taxon>Embryophyta</taxon>
        <taxon>Tracheophyta</taxon>
        <taxon>Spermatophyta</taxon>
        <taxon>Magnoliopsida</taxon>
        <taxon>eudicotyledons</taxon>
        <taxon>Gunneridae</taxon>
        <taxon>Pentapetalae</taxon>
        <taxon>rosids</taxon>
        <taxon>malvids</taxon>
        <taxon>Brassicales</taxon>
        <taxon>Brassicaceae</taxon>
        <taxon>Brassiceae</taxon>
        <taxon>Brassica</taxon>
    </lineage>
</organism>
<keyword evidence="5 8" id="KW-1133">Transmembrane helix</keyword>
<keyword evidence="6 8" id="KW-0472">Membrane</keyword>
<evidence type="ECO:0000256" key="1">
    <source>
        <dbReference type="ARBA" id="ARBA00004141"/>
    </source>
</evidence>
<reference evidence="9" key="1">
    <citation type="submission" date="2019-12" db="EMBL/GenBank/DDBJ databases">
        <title>Genome sequencing and annotation of Brassica cretica.</title>
        <authorList>
            <person name="Studholme D.J."/>
            <person name="Sarris P.F."/>
        </authorList>
    </citation>
    <scope>NUCLEOTIDE SEQUENCE</scope>
    <source>
        <strain evidence="9">PFS-102/07</strain>
        <tissue evidence="9">Leaf</tissue>
    </source>
</reference>
<feature type="transmembrane region" description="Helical" evidence="8">
    <location>
        <begin position="333"/>
        <end position="349"/>
    </location>
</feature>
<evidence type="ECO:0000256" key="8">
    <source>
        <dbReference type="SAM" id="Phobius"/>
    </source>
</evidence>